<gene>
    <name evidence="1" type="ORF">BofuT4_uP030830.1</name>
</gene>
<accession>G2Y9D1</accession>
<evidence type="ECO:0000313" key="1">
    <source>
        <dbReference type="EMBL" id="CCD49207.1"/>
    </source>
</evidence>
<dbReference type="AlphaFoldDB" id="G2Y9D1"/>
<dbReference type="EMBL" id="FQ790300">
    <property type="protein sequence ID" value="CCD49207.1"/>
    <property type="molecule type" value="Genomic_DNA"/>
</dbReference>
<proteinExistence type="predicted"/>
<dbReference type="HOGENOM" id="CLU_2605756_0_0_1"/>
<dbReference type="InParanoid" id="G2Y9D1"/>
<protein>
    <submittedName>
        <fullName evidence="1">Uncharacterized protein</fullName>
    </submittedName>
</protein>
<organism evidence="1 2">
    <name type="scientific">Botryotinia fuckeliana (strain T4)</name>
    <name type="common">Noble rot fungus</name>
    <name type="synonym">Botrytis cinerea</name>
    <dbReference type="NCBI Taxonomy" id="999810"/>
    <lineage>
        <taxon>Eukaryota</taxon>
        <taxon>Fungi</taxon>
        <taxon>Dikarya</taxon>
        <taxon>Ascomycota</taxon>
        <taxon>Pezizomycotina</taxon>
        <taxon>Leotiomycetes</taxon>
        <taxon>Helotiales</taxon>
        <taxon>Sclerotiniaceae</taxon>
        <taxon>Botrytis</taxon>
    </lineage>
</organism>
<reference evidence="2" key="1">
    <citation type="journal article" date="2011" name="PLoS Genet.">
        <title>Genomic analysis of the necrotrophic fungal pathogens Sclerotinia sclerotiorum and Botrytis cinerea.</title>
        <authorList>
            <person name="Amselem J."/>
            <person name="Cuomo C.A."/>
            <person name="van Kan J.A."/>
            <person name="Viaud M."/>
            <person name="Benito E.P."/>
            <person name="Couloux A."/>
            <person name="Coutinho P.M."/>
            <person name="de Vries R.P."/>
            <person name="Dyer P.S."/>
            <person name="Fillinger S."/>
            <person name="Fournier E."/>
            <person name="Gout L."/>
            <person name="Hahn M."/>
            <person name="Kohn L."/>
            <person name="Lapalu N."/>
            <person name="Plummer K.M."/>
            <person name="Pradier J.M."/>
            <person name="Quevillon E."/>
            <person name="Sharon A."/>
            <person name="Simon A."/>
            <person name="ten Have A."/>
            <person name="Tudzynski B."/>
            <person name="Tudzynski P."/>
            <person name="Wincker P."/>
            <person name="Andrew M."/>
            <person name="Anthouard V."/>
            <person name="Beever R.E."/>
            <person name="Beffa R."/>
            <person name="Benoit I."/>
            <person name="Bouzid O."/>
            <person name="Brault B."/>
            <person name="Chen Z."/>
            <person name="Choquer M."/>
            <person name="Collemare J."/>
            <person name="Cotton P."/>
            <person name="Danchin E.G."/>
            <person name="Da Silva C."/>
            <person name="Gautier A."/>
            <person name="Giraud C."/>
            <person name="Giraud T."/>
            <person name="Gonzalez C."/>
            <person name="Grossetete S."/>
            <person name="Guldener U."/>
            <person name="Henrissat B."/>
            <person name="Howlett B.J."/>
            <person name="Kodira C."/>
            <person name="Kretschmer M."/>
            <person name="Lappartient A."/>
            <person name="Leroch M."/>
            <person name="Levis C."/>
            <person name="Mauceli E."/>
            <person name="Neuveglise C."/>
            <person name="Oeser B."/>
            <person name="Pearson M."/>
            <person name="Poulain J."/>
            <person name="Poussereau N."/>
            <person name="Quesneville H."/>
            <person name="Rascle C."/>
            <person name="Schumacher J."/>
            <person name="Segurens B."/>
            <person name="Sexton A."/>
            <person name="Silva E."/>
            <person name="Sirven C."/>
            <person name="Soanes D.M."/>
            <person name="Talbot N.J."/>
            <person name="Templeton M."/>
            <person name="Yandava C."/>
            <person name="Yarden O."/>
            <person name="Zeng Q."/>
            <person name="Rollins J.A."/>
            <person name="Lebrun M.H."/>
            <person name="Dickman M."/>
        </authorList>
    </citation>
    <scope>NUCLEOTIDE SEQUENCE [LARGE SCALE GENOMIC DNA]</scope>
    <source>
        <strain evidence="2">T4</strain>
    </source>
</reference>
<name>G2Y9D1_BOTF4</name>
<sequence length="79" mass="8909">MRAVCDLQLEPSTQFNASSSVEIFPPSKPFVPLALNPSYQRTQIEPSNDQTVFHQNHQLCPKLPKVKVVSPLKSGYNRE</sequence>
<evidence type="ECO:0000313" key="2">
    <source>
        <dbReference type="Proteomes" id="UP000008177"/>
    </source>
</evidence>
<dbReference type="Proteomes" id="UP000008177">
    <property type="component" value="Unplaced contigs"/>
</dbReference>